<dbReference type="Proteomes" id="UP000314294">
    <property type="component" value="Unassembled WGS sequence"/>
</dbReference>
<comment type="caution">
    <text evidence="1">The sequence shown here is derived from an EMBL/GenBank/DDBJ whole genome shotgun (WGS) entry which is preliminary data.</text>
</comment>
<evidence type="ECO:0000313" key="1">
    <source>
        <dbReference type="EMBL" id="TNN38117.1"/>
    </source>
</evidence>
<name>A0A4Z2FAE2_9TELE</name>
<dbReference type="AlphaFoldDB" id="A0A4Z2FAE2"/>
<gene>
    <name evidence="1" type="ORF">EYF80_051719</name>
</gene>
<sequence>MSSSPLIAARAETRASCSVCAGPEEVRPAHRTGPSQGRLRPARLQARLQGRLRAANVRYETVSGLQRSGVNEAVESSAARFPVTHAALYESSMLTQIWVGSLPTRRSPLGASGSCISEMWTYSSESFAPKLAQQMSPGCCVFAFFGVCSSFVQLGLSCWISCDELFSFRG</sequence>
<evidence type="ECO:0000313" key="2">
    <source>
        <dbReference type="Proteomes" id="UP000314294"/>
    </source>
</evidence>
<reference evidence="1 2" key="1">
    <citation type="submission" date="2019-03" db="EMBL/GenBank/DDBJ databases">
        <title>First draft genome of Liparis tanakae, snailfish: a comprehensive survey of snailfish specific genes.</title>
        <authorList>
            <person name="Kim W."/>
            <person name="Song I."/>
            <person name="Jeong J.-H."/>
            <person name="Kim D."/>
            <person name="Kim S."/>
            <person name="Ryu S."/>
            <person name="Song J.Y."/>
            <person name="Lee S.K."/>
        </authorList>
    </citation>
    <scope>NUCLEOTIDE SEQUENCE [LARGE SCALE GENOMIC DNA]</scope>
    <source>
        <tissue evidence="1">Muscle</tissue>
    </source>
</reference>
<organism evidence="1 2">
    <name type="scientific">Liparis tanakae</name>
    <name type="common">Tanaka's snailfish</name>
    <dbReference type="NCBI Taxonomy" id="230148"/>
    <lineage>
        <taxon>Eukaryota</taxon>
        <taxon>Metazoa</taxon>
        <taxon>Chordata</taxon>
        <taxon>Craniata</taxon>
        <taxon>Vertebrata</taxon>
        <taxon>Euteleostomi</taxon>
        <taxon>Actinopterygii</taxon>
        <taxon>Neopterygii</taxon>
        <taxon>Teleostei</taxon>
        <taxon>Neoteleostei</taxon>
        <taxon>Acanthomorphata</taxon>
        <taxon>Eupercaria</taxon>
        <taxon>Perciformes</taxon>
        <taxon>Cottioidei</taxon>
        <taxon>Cottales</taxon>
        <taxon>Liparidae</taxon>
        <taxon>Liparis</taxon>
    </lineage>
</organism>
<keyword evidence="2" id="KW-1185">Reference proteome</keyword>
<proteinExistence type="predicted"/>
<protein>
    <submittedName>
        <fullName evidence="1">Uncharacterized protein</fullName>
    </submittedName>
</protein>
<dbReference type="EMBL" id="SRLO01001403">
    <property type="protein sequence ID" value="TNN38117.1"/>
    <property type="molecule type" value="Genomic_DNA"/>
</dbReference>
<accession>A0A4Z2FAE2</accession>